<keyword evidence="12" id="KW-1185">Reference proteome</keyword>
<gene>
    <name evidence="11" type="ORF">ACFPL4_33585</name>
</gene>
<evidence type="ECO:0000313" key="12">
    <source>
        <dbReference type="Proteomes" id="UP001595908"/>
    </source>
</evidence>
<dbReference type="InterPro" id="IPR051850">
    <property type="entry name" value="Polysacch_Lyase_4"/>
</dbReference>
<evidence type="ECO:0000256" key="8">
    <source>
        <dbReference type="SAM" id="SignalP"/>
    </source>
</evidence>
<dbReference type="InterPro" id="IPR006311">
    <property type="entry name" value="TAT_signal"/>
</dbReference>
<organism evidence="11 12">
    <name type="scientific">Streptomyces atroolivaceus</name>
    <dbReference type="NCBI Taxonomy" id="66869"/>
    <lineage>
        <taxon>Bacteria</taxon>
        <taxon>Bacillati</taxon>
        <taxon>Actinomycetota</taxon>
        <taxon>Actinomycetes</taxon>
        <taxon>Kitasatosporales</taxon>
        <taxon>Streptomycetaceae</taxon>
        <taxon>Streptomyces</taxon>
    </lineage>
</organism>
<sequence length="664" mass="72144">MPSPITRRGALGLIGAATGTAALSLPAATAFAANAGKTTDGPGVTLVDNGTTVTLANGIIQFTVVKASAKITDLRLLASDHGNGDTNLLSGRSGNGYTPINYSGATVSVGLKNASFSVVTETADRVEISMLDNDPSLLGFYLDIRLVLERGRSGLYNYWIIKYPETMPDGLSLGQLRYAYSADDPAFRWFVVDDDRGVQRRPTAEELAGGVTLQDSVYALPDGSIYSKYQNKSNLEGDSNVFMMSNGRVGLSLIQANKDWFGGPTRQELTTHDYYNGMILLWHPVSSHYGIDVQPPKGWEKVYGPSYLHIGEVAAGDEETNVATLWEDAKQTAAREQESWPYRWITDPTYAATTRSTVSGKIVVSSRGPADNGWALLYQPEPDRVWQSATLDGNDWQHNGHGYVYSAKIGTDGRFTIPAVRPGTYTLAAFSKGVLGEYRRPGIKVPAATAVSTGTLVWAPTSHGTTLWQIGTPDRSAQEFHISGGRSGYSDTLTWLEYPYDFPEGVDFKVGVDDPATDWNYFHPAVRTPGTPTQLAWRGTTADSSLETWKIRFDSNGYRRGTGYLDIHLTGAVFGTLAVTLNGTEIASFTPLPGVNRDACSYRLAVRGMHRQLKTISFPAGLIHRGENVLALAPAAPAEAPTSDNWMQPMAGVMYDTIRLQVHR</sequence>
<evidence type="ECO:0000256" key="7">
    <source>
        <dbReference type="ARBA" id="ARBA00023239"/>
    </source>
</evidence>
<reference evidence="12" key="1">
    <citation type="journal article" date="2019" name="Int. J. Syst. Evol. Microbiol.">
        <title>The Global Catalogue of Microorganisms (GCM) 10K type strain sequencing project: providing services to taxonomists for standard genome sequencing and annotation.</title>
        <authorList>
            <consortium name="The Broad Institute Genomics Platform"/>
            <consortium name="The Broad Institute Genome Sequencing Center for Infectious Disease"/>
            <person name="Wu L."/>
            <person name="Ma J."/>
        </authorList>
    </citation>
    <scope>NUCLEOTIDE SEQUENCE [LARGE SCALE GENOMIC DNA]</scope>
    <source>
        <strain evidence="12">ICMP 257</strain>
    </source>
</reference>
<evidence type="ECO:0000313" key="11">
    <source>
        <dbReference type="EMBL" id="MFC4983211.1"/>
    </source>
</evidence>
<evidence type="ECO:0000256" key="3">
    <source>
        <dbReference type="ARBA" id="ARBA00010418"/>
    </source>
</evidence>
<keyword evidence="5" id="KW-0964">Secreted</keyword>
<dbReference type="PANTHER" id="PTHR32018:SF1">
    <property type="entry name" value="RHAMNOGALACTURONAN ENDOLYASE"/>
    <property type="match status" value="1"/>
</dbReference>
<evidence type="ECO:0000256" key="6">
    <source>
        <dbReference type="ARBA" id="ARBA00022729"/>
    </source>
</evidence>
<feature type="signal peptide" evidence="8">
    <location>
        <begin position="1"/>
        <end position="32"/>
    </location>
</feature>
<comment type="catalytic activity">
    <reaction evidence="1">
        <text>Endotype eliminative cleavage of L-alpha-rhamnopyranosyl-(1-&gt;4)-alpha-D-galactopyranosyluronic acid bonds of rhamnogalacturonan I domains in ramified hairy regions of pectin leaving L-rhamnopyranose at the reducing end and 4-deoxy-4,5-unsaturated D-galactopyranosyluronic acid at the non-reducing end.</text>
        <dbReference type="EC" id="4.2.2.23"/>
    </reaction>
</comment>
<dbReference type="Pfam" id="PF06045">
    <property type="entry name" value="Rhamnogal_lyase"/>
    <property type="match status" value="1"/>
</dbReference>
<feature type="chain" id="PRO_5045535101" description="rhamnogalacturonan endolyase" evidence="8">
    <location>
        <begin position="33"/>
        <end position="664"/>
    </location>
</feature>
<dbReference type="InterPro" id="IPR008979">
    <property type="entry name" value="Galactose-bd-like_sf"/>
</dbReference>
<dbReference type="InterPro" id="IPR029413">
    <property type="entry name" value="RG-lyase_II"/>
</dbReference>
<keyword evidence="6 8" id="KW-0732">Signal</keyword>
<comment type="caution">
    <text evidence="11">The sequence shown here is derived from an EMBL/GenBank/DDBJ whole genome shotgun (WGS) entry which is preliminary data.</text>
</comment>
<dbReference type="PROSITE" id="PS51318">
    <property type="entry name" value="TAT"/>
    <property type="match status" value="1"/>
</dbReference>
<proteinExistence type="inferred from homology"/>
<evidence type="ECO:0000256" key="5">
    <source>
        <dbReference type="ARBA" id="ARBA00022525"/>
    </source>
</evidence>
<evidence type="ECO:0000256" key="4">
    <source>
        <dbReference type="ARBA" id="ARBA00012437"/>
    </source>
</evidence>
<dbReference type="Gene3D" id="2.70.98.10">
    <property type="match status" value="1"/>
</dbReference>
<dbReference type="Pfam" id="PF14686">
    <property type="entry name" value="fn3_3"/>
    <property type="match status" value="1"/>
</dbReference>
<dbReference type="InterPro" id="IPR013784">
    <property type="entry name" value="Carb-bd-like_fold"/>
</dbReference>
<dbReference type="InterPro" id="IPR029411">
    <property type="entry name" value="RG-lyase_III"/>
</dbReference>
<feature type="domain" description="Rhamnogalacturonan lyase" evidence="9">
    <location>
        <begin position="466"/>
        <end position="660"/>
    </location>
</feature>
<dbReference type="Gene3D" id="2.60.120.260">
    <property type="entry name" value="Galactose-binding domain-like"/>
    <property type="match status" value="1"/>
</dbReference>
<dbReference type="Proteomes" id="UP001595908">
    <property type="component" value="Unassembled WGS sequence"/>
</dbReference>
<protein>
    <recommendedName>
        <fullName evidence="4">rhamnogalacturonan endolyase</fullName>
        <ecNumber evidence="4">4.2.2.23</ecNumber>
    </recommendedName>
</protein>
<dbReference type="InterPro" id="IPR014718">
    <property type="entry name" value="GH-type_carb-bd"/>
</dbReference>
<dbReference type="SUPFAM" id="SSF49452">
    <property type="entry name" value="Starch-binding domain-like"/>
    <property type="match status" value="1"/>
</dbReference>
<dbReference type="EMBL" id="JBHSJE010000014">
    <property type="protein sequence ID" value="MFC4983211.1"/>
    <property type="molecule type" value="Genomic_DNA"/>
</dbReference>
<dbReference type="InterPro" id="IPR011013">
    <property type="entry name" value="Gal_mutarotase_sf_dom"/>
</dbReference>
<feature type="domain" description="Rhamnogalacturonan lyase" evidence="10">
    <location>
        <begin position="389"/>
        <end position="448"/>
    </location>
</feature>
<name>A0ABV9VI63_STRAZ</name>
<comment type="subcellular location">
    <subcellularLocation>
        <location evidence="2">Secreted</location>
    </subcellularLocation>
</comment>
<accession>A0ABV9VI63</accession>
<evidence type="ECO:0000256" key="1">
    <source>
        <dbReference type="ARBA" id="ARBA00001324"/>
    </source>
</evidence>
<dbReference type="SUPFAM" id="SSF49785">
    <property type="entry name" value="Galactose-binding domain-like"/>
    <property type="match status" value="1"/>
</dbReference>
<keyword evidence="7 11" id="KW-0456">Lyase</keyword>
<dbReference type="SUPFAM" id="SSF74650">
    <property type="entry name" value="Galactose mutarotase-like"/>
    <property type="match status" value="1"/>
</dbReference>
<dbReference type="RefSeq" id="WP_033303464.1">
    <property type="nucleotide sequence ID" value="NZ_JBHSJE010000014.1"/>
</dbReference>
<dbReference type="Pfam" id="PF14683">
    <property type="entry name" value="CBM-like"/>
    <property type="match status" value="1"/>
</dbReference>
<dbReference type="GeneID" id="31235613"/>
<dbReference type="InterPro" id="IPR010325">
    <property type="entry name" value="Rhamnogal_lyase"/>
</dbReference>
<dbReference type="GO" id="GO:0016829">
    <property type="term" value="F:lyase activity"/>
    <property type="evidence" value="ECO:0007669"/>
    <property type="project" value="UniProtKB-KW"/>
</dbReference>
<evidence type="ECO:0000259" key="9">
    <source>
        <dbReference type="Pfam" id="PF14683"/>
    </source>
</evidence>
<dbReference type="Gene3D" id="2.60.40.1120">
    <property type="entry name" value="Carboxypeptidase-like, regulatory domain"/>
    <property type="match status" value="1"/>
</dbReference>
<dbReference type="EC" id="4.2.2.23" evidence="4"/>
<evidence type="ECO:0000256" key="2">
    <source>
        <dbReference type="ARBA" id="ARBA00004613"/>
    </source>
</evidence>
<comment type="similarity">
    <text evidence="3">Belongs to the polysaccharide lyase 4 family.</text>
</comment>
<dbReference type="PANTHER" id="PTHR32018">
    <property type="entry name" value="RHAMNOGALACTURONATE LYASE FAMILY PROTEIN"/>
    <property type="match status" value="1"/>
</dbReference>
<dbReference type="CDD" id="cd10316">
    <property type="entry name" value="RGL4_M"/>
    <property type="match status" value="1"/>
</dbReference>
<evidence type="ECO:0000259" key="10">
    <source>
        <dbReference type="Pfam" id="PF14686"/>
    </source>
</evidence>